<evidence type="ECO:0000313" key="1">
    <source>
        <dbReference type="EMBL" id="QHA18817.1"/>
    </source>
</evidence>
<proteinExistence type="predicted"/>
<accession>A0ABX6GAC8</accession>
<dbReference type="Proteomes" id="UP000440820">
    <property type="component" value="Chromosome"/>
</dbReference>
<organism evidence="1 2">
    <name type="scientific">Bacillus toyonensis</name>
    <dbReference type="NCBI Taxonomy" id="155322"/>
    <lineage>
        <taxon>Bacteria</taxon>
        <taxon>Bacillati</taxon>
        <taxon>Bacillota</taxon>
        <taxon>Bacilli</taxon>
        <taxon>Bacillales</taxon>
        <taxon>Bacillaceae</taxon>
        <taxon>Bacillus</taxon>
        <taxon>Bacillus cereus group</taxon>
    </lineage>
</organism>
<protein>
    <submittedName>
        <fullName evidence="1">Uncharacterized protein</fullName>
    </submittedName>
</protein>
<gene>
    <name evidence="1" type="ORF">GPA05_17955</name>
</gene>
<keyword evidence="2" id="KW-1185">Reference proteome</keyword>
<reference evidence="1 2" key="1">
    <citation type="submission" date="2019-12" db="EMBL/GenBank/DDBJ databases">
        <title>Bacillus toyonensis BV-17 genome.</title>
        <authorList>
            <person name="Chen J."/>
        </authorList>
    </citation>
    <scope>NUCLEOTIDE SEQUENCE [LARGE SCALE GENOMIC DNA]</scope>
    <source>
        <strain evidence="1 2">BV-17</strain>
    </source>
</reference>
<evidence type="ECO:0000313" key="2">
    <source>
        <dbReference type="Proteomes" id="UP000440820"/>
    </source>
</evidence>
<name>A0ABX6GAC8_9BACI</name>
<sequence length="101" mass="11950">MYPNLRAEMARKGIVITQISSHLNLRYATVCDKINGKFRFYYDEALEIKETFFPDHNLEYLFEFEENKPNCSVKRNPTFLEHKILIFNSITKLLSKALLES</sequence>
<dbReference type="EMBL" id="CP047044">
    <property type="protein sequence ID" value="QHA18817.1"/>
    <property type="molecule type" value="Genomic_DNA"/>
</dbReference>